<sequence>MNPFLEGTKENIMFEFLPEEFKQIYHSETKEEIEKRTEKFIKDVDRELLEHSYLAALILMIKSVLKKQTDINFSSVNFTNETFLLTSLAILKEAEEEMVSS</sequence>
<comment type="caution">
    <text evidence="1">The sequence shown here is derived from an EMBL/GenBank/DDBJ whole genome shotgun (WGS) entry which is preliminary data.</text>
</comment>
<accession>A0A0F9L008</accession>
<gene>
    <name evidence="1" type="ORF">LCGC14_1341560</name>
</gene>
<protein>
    <submittedName>
        <fullName evidence="1">Uncharacterized protein</fullName>
    </submittedName>
</protein>
<evidence type="ECO:0000313" key="1">
    <source>
        <dbReference type="EMBL" id="KKM80276.1"/>
    </source>
</evidence>
<dbReference type="AlphaFoldDB" id="A0A0F9L008"/>
<proteinExistence type="predicted"/>
<reference evidence="1" key="1">
    <citation type="journal article" date="2015" name="Nature">
        <title>Complex archaea that bridge the gap between prokaryotes and eukaryotes.</title>
        <authorList>
            <person name="Spang A."/>
            <person name="Saw J.H."/>
            <person name="Jorgensen S.L."/>
            <person name="Zaremba-Niedzwiedzka K."/>
            <person name="Martijn J."/>
            <person name="Lind A.E."/>
            <person name="van Eijk R."/>
            <person name="Schleper C."/>
            <person name="Guy L."/>
            <person name="Ettema T.J."/>
        </authorList>
    </citation>
    <scope>NUCLEOTIDE SEQUENCE</scope>
</reference>
<dbReference type="EMBL" id="LAZR01008209">
    <property type="protein sequence ID" value="KKM80276.1"/>
    <property type="molecule type" value="Genomic_DNA"/>
</dbReference>
<name>A0A0F9L008_9ZZZZ</name>
<organism evidence="1">
    <name type="scientific">marine sediment metagenome</name>
    <dbReference type="NCBI Taxonomy" id="412755"/>
    <lineage>
        <taxon>unclassified sequences</taxon>
        <taxon>metagenomes</taxon>
        <taxon>ecological metagenomes</taxon>
    </lineage>
</organism>